<dbReference type="Gene3D" id="1.10.10.10">
    <property type="entry name" value="Winged helix-like DNA-binding domain superfamily/Winged helix DNA-binding domain"/>
    <property type="match status" value="1"/>
</dbReference>
<dbReference type="GO" id="GO:0003700">
    <property type="term" value="F:DNA-binding transcription factor activity"/>
    <property type="evidence" value="ECO:0007669"/>
    <property type="project" value="InterPro"/>
</dbReference>
<organism evidence="2 3">
    <name type="scientific">Curtobacterium luteum</name>
    <dbReference type="NCBI Taxonomy" id="33881"/>
    <lineage>
        <taxon>Bacteria</taxon>
        <taxon>Bacillati</taxon>
        <taxon>Actinomycetota</taxon>
        <taxon>Actinomycetes</taxon>
        <taxon>Micrococcales</taxon>
        <taxon>Microbacteriaceae</taxon>
        <taxon>Curtobacterium</taxon>
    </lineage>
</organism>
<dbReference type="PANTHER" id="PTHR33164">
    <property type="entry name" value="TRANSCRIPTIONAL REGULATOR, MARR FAMILY"/>
    <property type="match status" value="1"/>
</dbReference>
<dbReference type="Pfam" id="PF12802">
    <property type="entry name" value="MarR_2"/>
    <property type="match status" value="1"/>
</dbReference>
<evidence type="ECO:0000313" key="3">
    <source>
        <dbReference type="Proteomes" id="UP000078252"/>
    </source>
</evidence>
<gene>
    <name evidence="2" type="ORF">NS184_15675</name>
</gene>
<name>A0A175RGL2_9MICO</name>
<protein>
    <recommendedName>
        <fullName evidence="1">HTH marR-type domain-containing protein</fullName>
    </recommendedName>
</protein>
<dbReference type="PATRIC" id="fig|33881.3.peg.126"/>
<dbReference type="PROSITE" id="PS50995">
    <property type="entry name" value="HTH_MARR_2"/>
    <property type="match status" value="1"/>
</dbReference>
<evidence type="ECO:0000259" key="1">
    <source>
        <dbReference type="PROSITE" id="PS50995"/>
    </source>
</evidence>
<dbReference type="RefSeq" id="WP_058727017.1">
    <property type="nucleotide sequence ID" value="NZ_LDQC01000109.1"/>
</dbReference>
<dbReference type="InterPro" id="IPR000835">
    <property type="entry name" value="HTH_MarR-typ"/>
</dbReference>
<proteinExistence type="predicted"/>
<dbReference type="GO" id="GO:0006950">
    <property type="term" value="P:response to stress"/>
    <property type="evidence" value="ECO:0007669"/>
    <property type="project" value="TreeGrafter"/>
</dbReference>
<evidence type="ECO:0000313" key="2">
    <source>
        <dbReference type="EMBL" id="KTR02491.1"/>
    </source>
</evidence>
<dbReference type="InterPro" id="IPR039422">
    <property type="entry name" value="MarR/SlyA-like"/>
</dbReference>
<dbReference type="AlphaFoldDB" id="A0A175RGL2"/>
<dbReference type="PANTHER" id="PTHR33164:SF57">
    <property type="entry name" value="MARR-FAMILY TRANSCRIPTIONAL REGULATOR"/>
    <property type="match status" value="1"/>
</dbReference>
<dbReference type="SUPFAM" id="SSF46785">
    <property type="entry name" value="Winged helix' DNA-binding domain"/>
    <property type="match status" value="1"/>
</dbReference>
<dbReference type="InterPro" id="IPR036388">
    <property type="entry name" value="WH-like_DNA-bd_sf"/>
</dbReference>
<dbReference type="InterPro" id="IPR036390">
    <property type="entry name" value="WH_DNA-bd_sf"/>
</dbReference>
<comment type="caution">
    <text evidence="2">The sequence shown here is derived from an EMBL/GenBank/DDBJ whole genome shotgun (WGS) entry which is preliminary data.</text>
</comment>
<dbReference type="EMBL" id="LDQC01000109">
    <property type="protein sequence ID" value="KTR02491.1"/>
    <property type="molecule type" value="Genomic_DNA"/>
</dbReference>
<sequence length="158" mass="16742">MNEDRTAAERLLRSQLDRLWVRQTIRASLIESRGGLDPTARVILRAVEHFGAVRSTAIADATGLSRPVISRRVASLVDGGFLTTAPDPADGRAALLSLAPLGIEVLDQLDLAGAEVFDDLTGGFDTVELRQLAALLERLNDQADTILGVGAAARDAAS</sequence>
<accession>A0A175RGL2</accession>
<dbReference type="SMART" id="SM00347">
    <property type="entry name" value="HTH_MARR"/>
    <property type="match status" value="1"/>
</dbReference>
<feature type="domain" description="HTH marR-type" evidence="1">
    <location>
        <begin position="5"/>
        <end position="141"/>
    </location>
</feature>
<dbReference type="Proteomes" id="UP000078252">
    <property type="component" value="Unassembled WGS sequence"/>
</dbReference>
<reference evidence="2 3" key="1">
    <citation type="journal article" date="2016" name="Front. Microbiol.">
        <title>Genomic Resource of Rice Seed Associated Bacteria.</title>
        <authorList>
            <person name="Midha S."/>
            <person name="Bansal K."/>
            <person name="Sharma S."/>
            <person name="Kumar N."/>
            <person name="Patil P.P."/>
            <person name="Chaudhry V."/>
            <person name="Patil P.B."/>
        </authorList>
    </citation>
    <scope>NUCLEOTIDE SEQUENCE [LARGE SCALE GENOMIC DNA]</scope>
    <source>
        <strain evidence="2 3">NS184</strain>
    </source>
</reference>